<dbReference type="Proteomes" id="UP000239446">
    <property type="component" value="Unassembled WGS sequence"/>
</dbReference>
<reference evidence="12 13" key="2">
    <citation type="submission" date="2018-02" db="EMBL/GenBank/DDBJ databases">
        <title>Subsurface microbial communities from deep shales in Ohio and West Virginia, USA.</title>
        <authorList>
            <person name="Wrighton K."/>
        </authorList>
    </citation>
    <scope>NUCLEOTIDE SEQUENCE [LARGE SCALE GENOMIC DNA]</scope>
    <source>
        <strain evidence="12 13">UTICA-S1B9</strain>
    </source>
</reference>
<dbReference type="InterPro" id="IPR052157">
    <property type="entry name" value="BCAA_transport_permease"/>
</dbReference>
<dbReference type="GO" id="GO:0022857">
    <property type="term" value="F:transmembrane transporter activity"/>
    <property type="evidence" value="ECO:0007669"/>
    <property type="project" value="InterPro"/>
</dbReference>
<evidence type="ECO:0000256" key="6">
    <source>
        <dbReference type="ARBA" id="ARBA00022989"/>
    </source>
</evidence>
<gene>
    <name evidence="12" type="ORF">B0H24_10436</name>
    <name evidence="11" type="ORF">BY455_1429</name>
</gene>
<evidence type="ECO:0000256" key="3">
    <source>
        <dbReference type="ARBA" id="ARBA00022475"/>
    </source>
</evidence>
<feature type="signal peptide" evidence="10">
    <location>
        <begin position="1"/>
        <end position="25"/>
    </location>
</feature>
<dbReference type="GO" id="GO:0005886">
    <property type="term" value="C:plasma membrane"/>
    <property type="evidence" value="ECO:0007669"/>
    <property type="project" value="UniProtKB-SubCell"/>
</dbReference>
<comment type="similarity">
    <text evidence="8">Belongs to the binding-protein-dependent transport system permease family. LivHM subfamily.</text>
</comment>
<evidence type="ECO:0000256" key="7">
    <source>
        <dbReference type="ARBA" id="ARBA00023136"/>
    </source>
</evidence>
<keyword evidence="2" id="KW-0813">Transport</keyword>
<evidence type="ECO:0000256" key="9">
    <source>
        <dbReference type="SAM" id="Phobius"/>
    </source>
</evidence>
<organism evidence="12 13">
    <name type="scientific">Marinobacter persicus</name>
    <dbReference type="NCBI Taxonomy" id="930118"/>
    <lineage>
        <taxon>Bacteria</taxon>
        <taxon>Pseudomonadati</taxon>
        <taxon>Pseudomonadota</taxon>
        <taxon>Gammaproteobacteria</taxon>
        <taxon>Pseudomonadales</taxon>
        <taxon>Marinobacteraceae</taxon>
        <taxon>Marinobacter</taxon>
    </lineage>
</organism>
<reference evidence="11 14" key="1">
    <citation type="submission" date="2018-02" db="EMBL/GenBank/DDBJ databases">
        <title>Deep subsurface shale carbon reservoir microbial communities from Ohio and West Virginia, USA.</title>
        <authorList>
            <person name="Wrighton K."/>
        </authorList>
    </citation>
    <scope>NUCLEOTIDE SEQUENCE [LARGE SCALE GENOMIC DNA]</scope>
    <source>
        <strain evidence="11 14">UTICA-S1B6</strain>
    </source>
</reference>
<evidence type="ECO:0000313" key="14">
    <source>
        <dbReference type="Proteomes" id="UP000239648"/>
    </source>
</evidence>
<feature type="transmembrane region" description="Helical" evidence="9">
    <location>
        <begin position="382"/>
        <end position="399"/>
    </location>
</feature>
<evidence type="ECO:0000256" key="8">
    <source>
        <dbReference type="ARBA" id="ARBA00037998"/>
    </source>
</evidence>
<dbReference type="InterPro" id="IPR001851">
    <property type="entry name" value="ABC_transp_permease"/>
</dbReference>
<feature type="transmembrane region" description="Helical" evidence="9">
    <location>
        <begin position="243"/>
        <end position="270"/>
    </location>
</feature>
<dbReference type="GO" id="GO:0006865">
    <property type="term" value="P:amino acid transport"/>
    <property type="evidence" value="ECO:0007669"/>
    <property type="project" value="UniProtKB-KW"/>
</dbReference>
<keyword evidence="6 9" id="KW-1133">Transmembrane helix</keyword>
<protein>
    <submittedName>
        <fullName evidence="12">Amino acid/amide ABC transporter membrane protein 1 (HAAT family)</fullName>
    </submittedName>
</protein>
<keyword evidence="14" id="KW-1185">Reference proteome</keyword>
<keyword evidence="7 9" id="KW-0472">Membrane</keyword>
<comment type="caution">
    <text evidence="12">The sequence shown here is derived from an EMBL/GenBank/DDBJ whole genome shotgun (WGS) entry which is preliminary data.</text>
</comment>
<dbReference type="PROSITE" id="PS51257">
    <property type="entry name" value="PROKAR_LIPOPROTEIN"/>
    <property type="match status" value="1"/>
</dbReference>
<proteinExistence type="inferred from homology"/>
<keyword evidence="5" id="KW-0029">Amino-acid transport</keyword>
<evidence type="ECO:0000256" key="1">
    <source>
        <dbReference type="ARBA" id="ARBA00004429"/>
    </source>
</evidence>
<feature type="transmembrane region" description="Helical" evidence="9">
    <location>
        <begin position="430"/>
        <end position="450"/>
    </location>
</feature>
<comment type="subcellular location">
    <subcellularLocation>
        <location evidence="1">Cell inner membrane</location>
        <topology evidence="1">Multi-pass membrane protein</topology>
    </subcellularLocation>
</comment>
<accession>A0A2S6G294</accession>
<dbReference type="AlphaFoldDB" id="A0A2S6G294"/>
<evidence type="ECO:0000256" key="4">
    <source>
        <dbReference type="ARBA" id="ARBA00022692"/>
    </source>
</evidence>
<sequence>MSIIRRSLTSLLIALACLMSVPAMAQEDPGRELLVNLAEAPSSRVEEAINAIVDSGDERARGWLEAYGNNRLSRVKDTGQVVLVLNNRGRDWEIADPLTGENLGEMSRRKLDRVAINNAIRGKLEGIMAMLDLNAADPDVREASAADMMGKVDAALVAPLQARLEKEESAAVRDRIEAALAIYRVEQGDIEAVEVLAGSLHPRARAALNNAAASDSPQLVEAANKALASIEQKLKLNKAAETLYFGLSMGSVLVLAAIGLAITFGVMGVINMAHGELIMLGAYTTWGVQQLLPGQPGLALLLSIPAGFLVAAIAGIIIERSVIQHLKGRPLETLLATFGISLILQQLVRTVISPQNRTVVTPEWMSGSLVINDALSLTLNRLYVMAFALIVFAALMMIMRKTRLGLDVRAVTQNRAMARSMGIKATKVDILTFALGSGVAGLAGVALSQLTNVGPNLGQNYIIDSFMVVVFGGVGNLWGTLIAGLSLGTINQLLEPWAGAVLAKIIVLVFIILFIQKRPKGLFPQKGRAAEN</sequence>
<feature type="transmembrane region" description="Helical" evidence="9">
    <location>
        <begin position="462"/>
        <end position="485"/>
    </location>
</feature>
<dbReference type="Proteomes" id="UP000239648">
    <property type="component" value="Unassembled WGS sequence"/>
</dbReference>
<feature type="transmembrane region" description="Helical" evidence="9">
    <location>
        <begin position="497"/>
        <end position="515"/>
    </location>
</feature>
<dbReference type="PANTHER" id="PTHR11795">
    <property type="entry name" value="BRANCHED-CHAIN AMINO ACID TRANSPORT SYSTEM PERMEASE PROTEIN LIVH"/>
    <property type="match status" value="1"/>
</dbReference>
<name>A0A2S6G294_9GAMM</name>
<evidence type="ECO:0000313" key="13">
    <source>
        <dbReference type="Proteomes" id="UP000239446"/>
    </source>
</evidence>
<dbReference type="CDD" id="cd06582">
    <property type="entry name" value="TM_PBP1_LivH_like"/>
    <property type="match status" value="1"/>
</dbReference>
<dbReference type="OrthoDB" id="9807115at2"/>
<dbReference type="PANTHER" id="PTHR11795:SF447">
    <property type="entry name" value="ABC TRANSPORTER PERMEASE PROTEIN"/>
    <property type="match status" value="1"/>
</dbReference>
<keyword evidence="3" id="KW-1003">Cell membrane</keyword>
<dbReference type="NCBIfam" id="TIGR03409">
    <property type="entry name" value="urea_trans_UrtB"/>
    <property type="match status" value="1"/>
</dbReference>
<feature type="transmembrane region" description="Helical" evidence="9">
    <location>
        <begin position="330"/>
        <end position="348"/>
    </location>
</feature>
<evidence type="ECO:0000256" key="5">
    <source>
        <dbReference type="ARBA" id="ARBA00022970"/>
    </source>
</evidence>
<dbReference type="EMBL" id="PTIU01000043">
    <property type="protein sequence ID" value="PPK51595.1"/>
    <property type="molecule type" value="Genomic_DNA"/>
</dbReference>
<evidence type="ECO:0000313" key="11">
    <source>
        <dbReference type="EMBL" id="PPK49924.1"/>
    </source>
</evidence>
<dbReference type="EMBL" id="PTIT01000042">
    <property type="protein sequence ID" value="PPK49924.1"/>
    <property type="molecule type" value="Genomic_DNA"/>
</dbReference>
<dbReference type="STRING" id="930118.SAMN05216429_10854"/>
<dbReference type="RefSeq" id="WP_104417495.1">
    <property type="nucleotide sequence ID" value="NZ_PTIT01000042.1"/>
</dbReference>
<dbReference type="InterPro" id="IPR017779">
    <property type="entry name" value="ABC_UrtB_bac"/>
</dbReference>
<keyword evidence="10" id="KW-0732">Signal</keyword>
<evidence type="ECO:0000256" key="10">
    <source>
        <dbReference type="SAM" id="SignalP"/>
    </source>
</evidence>
<feature type="transmembrane region" description="Helical" evidence="9">
    <location>
        <begin position="298"/>
        <end position="318"/>
    </location>
</feature>
<keyword evidence="4 9" id="KW-0812">Transmembrane</keyword>
<feature type="chain" id="PRO_5015610940" evidence="10">
    <location>
        <begin position="26"/>
        <end position="532"/>
    </location>
</feature>
<dbReference type="Pfam" id="PF02653">
    <property type="entry name" value="BPD_transp_2"/>
    <property type="match status" value="1"/>
</dbReference>
<evidence type="ECO:0000256" key="2">
    <source>
        <dbReference type="ARBA" id="ARBA00022448"/>
    </source>
</evidence>
<evidence type="ECO:0000313" key="12">
    <source>
        <dbReference type="EMBL" id="PPK51595.1"/>
    </source>
</evidence>